<dbReference type="Proteomes" id="UP001356427">
    <property type="component" value="Unassembled WGS sequence"/>
</dbReference>
<protein>
    <submittedName>
        <fullName evidence="1">Uncharacterized protein</fullName>
    </submittedName>
</protein>
<dbReference type="EMBL" id="JAGTTL010000001">
    <property type="protein sequence ID" value="KAK6329276.1"/>
    <property type="molecule type" value="Genomic_DNA"/>
</dbReference>
<reference evidence="1 2" key="1">
    <citation type="submission" date="2021-04" db="EMBL/GenBank/DDBJ databases">
        <authorList>
            <person name="De Guttry C."/>
            <person name="Zahm M."/>
            <person name="Klopp C."/>
            <person name="Cabau C."/>
            <person name="Louis A."/>
            <person name="Berthelot C."/>
            <person name="Parey E."/>
            <person name="Roest Crollius H."/>
            <person name="Montfort J."/>
            <person name="Robinson-Rechavi M."/>
            <person name="Bucao C."/>
            <person name="Bouchez O."/>
            <person name="Gislard M."/>
            <person name="Lluch J."/>
            <person name="Milhes M."/>
            <person name="Lampietro C."/>
            <person name="Lopez Roques C."/>
            <person name="Donnadieu C."/>
            <person name="Braasch I."/>
            <person name="Desvignes T."/>
            <person name="Postlethwait J."/>
            <person name="Bobe J."/>
            <person name="Wedekind C."/>
            <person name="Guiguen Y."/>
        </authorList>
    </citation>
    <scope>NUCLEOTIDE SEQUENCE [LARGE SCALE GENOMIC DNA]</scope>
    <source>
        <strain evidence="1">Cs_M1</strain>
        <tissue evidence="1">Blood</tissue>
    </source>
</reference>
<evidence type="ECO:0000313" key="2">
    <source>
        <dbReference type="Proteomes" id="UP001356427"/>
    </source>
</evidence>
<gene>
    <name evidence="1" type="ORF">J4Q44_G00012540</name>
</gene>
<dbReference type="AlphaFoldDB" id="A0AAN8ML73"/>
<comment type="caution">
    <text evidence="1">The sequence shown here is derived from an EMBL/GenBank/DDBJ whole genome shotgun (WGS) entry which is preliminary data.</text>
</comment>
<organism evidence="1 2">
    <name type="scientific">Coregonus suidteri</name>
    <dbReference type="NCBI Taxonomy" id="861788"/>
    <lineage>
        <taxon>Eukaryota</taxon>
        <taxon>Metazoa</taxon>
        <taxon>Chordata</taxon>
        <taxon>Craniata</taxon>
        <taxon>Vertebrata</taxon>
        <taxon>Euteleostomi</taxon>
        <taxon>Actinopterygii</taxon>
        <taxon>Neopterygii</taxon>
        <taxon>Teleostei</taxon>
        <taxon>Protacanthopterygii</taxon>
        <taxon>Salmoniformes</taxon>
        <taxon>Salmonidae</taxon>
        <taxon>Coregoninae</taxon>
        <taxon>Coregonus</taxon>
    </lineage>
</organism>
<keyword evidence="2" id="KW-1185">Reference proteome</keyword>
<accession>A0AAN8ML73</accession>
<name>A0AAN8ML73_9TELE</name>
<evidence type="ECO:0000313" key="1">
    <source>
        <dbReference type="EMBL" id="KAK6329276.1"/>
    </source>
</evidence>
<proteinExistence type="predicted"/>
<sequence length="132" mass="15016">MAITLGIRSIATALSSSQTQWITSSVPDWRRSWISRPLKGAMLRCPTLVASRRRRRSVPHWLRTLCCSLNTVSVMRTTGQRNSRKPSTCCLGSFFRHAQQTATPFTTTTQPYSYLHKTYIHSQGGLHTQVHR</sequence>